<proteinExistence type="predicted"/>
<protein>
    <submittedName>
        <fullName evidence="1">Uncharacterized protein</fullName>
    </submittedName>
</protein>
<reference evidence="1 2" key="1">
    <citation type="submission" date="2014-01" db="EMBL/GenBank/DDBJ databases">
        <title>Genome sequence determination for a cystic fibrosis isolate, Inquilinus limosus.</title>
        <authorList>
            <person name="Pino M."/>
            <person name="Di Conza J."/>
            <person name="Gutkind G."/>
        </authorList>
    </citation>
    <scope>NUCLEOTIDE SEQUENCE [LARGE SCALE GENOMIC DNA]</scope>
    <source>
        <strain evidence="1 2">MP06</strain>
    </source>
</reference>
<dbReference type="EMBL" id="JANX01000075">
    <property type="protein sequence ID" value="KGM34690.1"/>
    <property type="molecule type" value="Genomic_DNA"/>
</dbReference>
<gene>
    <name evidence="1" type="ORF">P409_08815</name>
</gene>
<evidence type="ECO:0000313" key="1">
    <source>
        <dbReference type="EMBL" id="KGM34690.1"/>
    </source>
</evidence>
<sequence length="160" mass="17107">MKPESTLPPPEVVARRGTAWQDQDAGDIFGIMQARGLISPDLKIAGQSYAGLVHRYERLIGAPICATQQEEGGRGTAPEDPVGYARSRARMLASLAVLRRLDHRCLVAMARAVAAVTHEQIADTLQWAAWIAPALQALHEAADEIRAAGRTAAGAMMEAA</sequence>
<name>A0A0A0D9G0_9PROT</name>
<accession>A0A0A0D9G0</accession>
<dbReference type="RefSeq" id="WP_034834426.1">
    <property type="nucleotide sequence ID" value="NZ_JANX01000075.1"/>
</dbReference>
<dbReference type="AlphaFoldDB" id="A0A0A0D9G0"/>
<comment type="caution">
    <text evidence="1">The sequence shown here is derived from an EMBL/GenBank/DDBJ whole genome shotgun (WGS) entry which is preliminary data.</text>
</comment>
<organism evidence="1 2">
    <name type="scientific">Inquilinus limosus MP06</name>
    <dbReference type="NCBI Taxonomy" id="1398085"/>
    <lineage>
        <taxon>Bacteria</taxon>
        <taxon>Pseudomonadati</taxon>
        <taxon>Pseudomonadota</taxon>
        <taxon>Alphaproteobacteria</taxon>
        <taxon>Rhodospirillales</taxon>
        <taxon>Rhodospirillaceae</taxon>
        <taxon>Inquilinus</taxon>
    </lineage>
</organism>
<evidence type="ECO:0000313" key="2">
    <source>
        <dbReference type="Proteomes" id="UP000029995"/>
    </source>
</evidence>
<dbReference type="Proteomes" id="UP000029995">
    <property type="component" value="Unassembled WGS sequence"/>
</dbReference>